<keyword evidence="2" id="KW-0472">Membrane</keyword>
<accession>A0A1F7IVY0</accession>
<dbReference type="Proteomes" id="UP000177141">
    <property type="component" value="Unassembled WGS sequence"/>
</dbReference>
<dbReference type="SUPFAM" id="SSF102405">
    <property type="entry name" value="MCP/YpsA-like"/>
    <property type="match status" value="1"/>
</dbReference>
<dbReference type="Pfam" id="PF02481">
    <property type="entry name" value="DNA_processg_A"/>
    <property type="match status" value="1"/>
</dbReference>
<sequence length="364" mass="40208">MSSKLAAYLGFSYFLGIGPLIFDRLLKHFNDVEKAYNAPEPDLEKILGPKLCIKFVEFREKFDPPKELQKILDKNITVLTREHKGFPPQLLEIHDRPICLYIKGDLNGYDFKNDRYFAIVGTRNPTSYGIHIAKRFSAELARAGFTIVSGMAIGIDSVAHEAAIDAHGRTIAILGCGINVVYPPSNHRLYDEIIKTGGLIISEFPPERMVHPGLFVSRNRLISGLSRGVLVAEGQRDSGSLITARCALDQGKEVFAPPAPITSNQSEAPNSLIKEGATLVTRVEDIFETFSLSYQKVAIDQSLLPSLSESERSILGLLDHEPLNANEIGKKLQIPIVTILPTLSNLELLKMIEKNDAGVYVRTG</sequence>
<keyword evidence="2" id="KW-1133">Transmembrane helix</keyword>
<dbReference type="InterPro" id="IPR010994">
    <property type="entry name" value="RuvA_2-like"/>
</dbReference>
<gene>
    <name evidence="5" type="ORF">A3A93_04860</name>
</gene>
<dbReference type="PANTHER" id="PTHR43022">
    <property type="entry name" value="PROTEIN SMF"/>
    <property type="match status" value="1"/>
</dbReference>
<dbReference type="InterPro" id="IPR041614">
    <property type="entry name" value="DprA_WH"/>
</dbReference>
<protein>
    <submittedName>
        <fullName evidence="5">DNA protecting protein DprA</fullName>
    </submittedName>
</protein>
<dbReference type="EMBL" id="MGAL01000030">
    <property type="protein sequence ID" value="OGK47539.1"/>
    <property type="molecule type" value="Genomic_DNA"/>
</dbReference>
<dbReference type="NCBIfam" id="TIGR00732">
    <property type="entry name" value="dprA"/>
    <property type="match status" value="1"/>
</dbReference>
<name>A0A1F7IVY0_9BACT</name>
<keyword evidence="2" id="KW-0812">Transmembrane</keyword>
<organism evidence="5 6">
    <name type="scientific">Candidatus Roizmanbacteria bacterium RIFCSPLOWO2_01_FULL_38_12</name>
    <dbReference type="NCBI Taxonomy" id="1802061"/>
    <lineage>
        <taxon>Bacteria</taxon>
        <taxon>Candidatus Roizmaniibacteriota</taxon>
    </lineage>
</organism>
<dbReference type="AlphaFoldDB" id="A0A1F7IVY0"/>
<reference evidence="5 6" key="1">
    <citation type="journal article" date="2016" name="Nat. Commun.">
        <title>Thousands of microbial genomes shed light on interconnected biogeochemical processes in an aquifer system.</title>
        <authorList>
            <person name="Anantharaman K."/>
            <person name="Brown C.T."/>
            <person name="Hug L.A."/>
            <person name="Sharon I."/>
            <person name="Castelle C.J."/>
            <person name="Probst A.J."/>
            <person name="Thomas B.C."/>
            <person name="Singh A."/>
            <person name="Wilkins M.J."/>
            <person name="Karaoz U."/>
            <person name="Brodie E.L."/>
            <person name="Williams K.H."/>
            <person name="Hubbard S.S."/>
            <person name="Banfield J.F."/>
        </authorList>
    </citation>
    <scope>NUCLEOTIDE SEQUENCE [LARGE SCALE GENOMIC DNA]</scope>
</reference>
<dbReference type="GO" id="GO:0009294">
    <property type="term" value="P:DNA-mediated transformation"/>
    <property type="evidence" value="ECO:0007669"/>
    <property type="project" value="InterPro"/>
</dbReference>
<evidence type="ECO:0000259" key="4">
    <source>
        <dbReference type="Pfam" id="PF17782"/>
    </source>
</evidence>
<dbReference type="InterPro" id="IPR003488">
    <property type="entry name" value="DprA"/>
</dbReference>
<feature type="transmembrane region" description="Helical" evidence="2">
    <location>
        <begin position="6"/>
        <end position="26"/>
    </location>
</feature>
<feature type="domain" description="DprA winged helix" evidence="4">
    <location>
        <begin position="304"/>
        <end position="353"/>
    </location>
</feature>
<dbReference type="STRING" id="1802061.A3A93_04860"/>
<comment type="similarity">
    <text evidence="1">Belongs to the DprA/Smf family.</text>
</comment>
<dbReference type="InterPro" id="IPR057666">
    <property type="entry name" value="DrpA_SLOG"/>
</dbReference>
<evidence type="ECO:0000256" key="1">
    <source>
        <dbReference type="ARBA" id="ARBA00006525"/>
    </source>
</evidence>
<comment type="caution">
    <text evidence="5">The sequence shown here is derived from an EMBL/GenBank/DDBJ whole genome shotgun (WGS) entry which is preliminary data.</text>
</comment>
<evidence type="ECO:0000259" key="3">
    <source>
        <dbReference type="Pfam" id="PF02481"/>
    </source>
</evidence>
<dbReference type="SUPFAM" id="SSF47781">
    <property type="entry name" value="RuvA domain 2-like"/>
    <property type="match status" value="1"/>
</dbReference>
<proteinExistence type="inferred from homology"/>
<evidence type="ECO:0000313" key="5">
    <source>
        <dbReference type="EMBL" id="OGK47539.1"/>
    </source>
</evidence>
<evidence type="ECO:0000313" key="6">
    <source>
        <dbReference type="Proteomes" id="UP000177141"/>
    </source>
</evidence>
<dbReference type="Pfam" id="PF17782">
    <property type="entry name" value="WHD_DprA"/>
    <property type="match status" value="1"/>
</dbReference>
<dbReference type="Gene3D" id="3.40.50.450">
    <property type="match status" value="1"/>
</dbReference>
<feature type="domain" description="Smf/DprA SLOG" evidence="3">
    <location>
        <begin position="78"/>
        <end position="290"/>
    </location>
</feature>
<evidence type="ECO:0000256" key="2">
    <source>
        <dbReference type="SAM" id="Phobius"/>
    </source>
</evidence>
<dbReference type="PANTHER" id="PTHR43022:SF1">
    <property type="entry name" value="PROTEIN SMF"/>
    <property type="match status" value="1"/>
</dbReference>